<feature type="region of interest" description="Disordered" evidence="5">
    <location>
        <begin position="1"/>
        <end position="29"/>
    </location>
</feature>
<dbReference type="PANTHER" id="PTHR22950:SF652">
    <property type="entry name" value="TRANSMEMBRANE AMINO ACID TRANSPORTER FAMILY PROTEIN"/>
    <property type="match status" value="1"/>
</dbReference>
<sequence length="499" mass="54244">MRSWSEPDDDGSDLASSDGSASDVDTSDDEDFSGVPLVAISFNITKGIVGIGILSLPAGVAEGTGLIPAMIILVLMYLATWSNASGAMKHRETKCFAGRVWQMRPSWGILPVLRRPFSPWISAVQPEAMLYTFWSLGRCCEATHCKTHGGIAFALRKSHVFGSIMEITNITGTIFGCAGYAIVIGKSSQGLWQSIGVEDGWYASARGSFVIILCFILLPLCLLRDLSKLAFTSFIGVACELFVVFFMVCRYFGGDYHPGGQFYDPKNSASSTGIELFTIDSSVFFLVGSCVNAFVAHWNSPKFYHQLRNRGTRRFLIAVSLGFSMALVLYLVCMAVGYLTFGAHCHGDILHNYSAHDDLASISRVAMLFATIFGFPINFTGLRTASLTLLGFSSRRRVWVSVNLVLLTIIGILGCTFTDLGLLSALVGGSVGALVTLVYPGLMMMWTYSNRKDPYIKGVFRAIEGRPLACALIAFGCAMAVVGTYQVIRKRLTTSHSSE</sequence>
<dbReference type="Proteomes" id="UP001642484">
    <property type="component" value="Unassembled WGS sequence"/>
</dbReference>
<protein>
    <recommendedName>
        <fullName evidence="7">Amino acid transporter transmembrane domain-containing protein</fullName>
    </recommendedName>
</protein>
<feature type="transmembrane region" description="Helical" evidence="6">
    <location>
        <begin position="273"/>
        <end position="295"/>
    </location>
</feature>
<feature type="transmembrane region" description="Helical" evidence="6">
    <location>
        <begin position="398"/>
        <end position="420"/>
    </location>
</feature>
<evidence type="ECO:0000256" key="5">
    <source>
        <dbReference type="SAM" id="MobiDB-lite"/>
    </source>
</evidence>
<dbReference type="InterPro" id="IPR013057">
    <property type="entry name" value="AA_transpt_TM"/>
</dbReference>
<evidence type="ECO:0000313" key="9">
    <source>
        <dbReference type="Proteomes" id="UP001642484"/>
    </source>
</evidence>
<comment type="subcellular location">
    <subcellularLocation>
        <location evidence="1">Membrane</location>
        <topology evidence="1">Multi-pass membrane protein</topology>
    </subcellularLocation>
</comment>
<feature type="transmembrane region" description="Helical" evidence="6">
    <location>
        <begin position="160"/>
        <end position="183"/>
    </location>
</feature>
<name>A0ABP0NZ47_9DINO</name>
<feature type="transmembrane region" description="Helical" evidence="6">
    <location>
        <begin position="315"/>
        <end position="339"/>
    </location>
</feature>
<keyword evidence="4 6" id="KW-0472">Membrane</keyword>
<evidence type="ECO:0000259" key="7">
    <source>
        <dbReference type="Pfam" id="PF01490"/>
    </source>
</evidence>
<dbReference type="EMBL" id="CAXAMN010022361">
    <property type="protein sequence ID" value="CAK9068663.1"/>
    <property type="molecule type" value="Genomic_DNA"/>
</dbReference>
<keyword evidence="2 6" id="KW-0812">Transmembrane</keyword>
<feature type="compositionally biased region" description="Low complexity" evidence="5">
    <location>
        <begin position="13"/>
        <end position="24"/>
    </location>
</feature>
<evidence type="ECO:0000313" key="8">
    <source>
        <dbReference type="EMBL" id="CAK9068663.1"/>
    </source>
</evidence>
<evidence type="ECO:0000256" key="1">
    <source>
        <dbReference type="ARBA" id="ARBA00004141"/>
    </source>
</evidence>
<feature type="domain" description="Amino acid transporter transmembrane" evidence="7">
    <location>
        <begin position="130"/>
        <end position="488"/>
    </location>
</feature>
<feature type="compositionally biased region" description="Acidic residues" evidence="5">
    <location>
        <begin position="1"/>
        <end position="12"/>
    </location>
</feature>
<keyword evidence="9" id="KW-1185">Reference proteome</keyword>
<evidence type="ECO:0000256" key="3">
    <source>
        <dbReference type="ARBA" id="ARBA00022989"/>
    </source>
</evidence>
<feature type="transmembrane region" description="Helical" evidence="6">
    <location>
        <begin position="203"/>
        <end position="222"/>
    </location>
</feature>
<feature type="transmembrane region" description="Helical" evidence="6">
    <location>
        <begin position="65"/>
        <end position="84"/>
    </location>
</feature>
<evidence type="ECO:0000256" key="2">
    <source>
        <dbReference type="ARBA" id="ARBA00022692"/>
    </source>
</evidence>
<feature type="transmembrane region" description="Helical" evidence="6">
    <location>
        <begin position="229"/>
        <end position="253"/>
    </location>
</feature>
<keyword evidence="3 6" id="KW-1133">Transmembrane helix</keyword>
<organism evidence="8 9">
    <name type="scientific">Durusdinium trenchii</name>
    <dbReference type="NCBI Taxonomy" id="1381693"/>
    <lineage>
        <taxon>Eukaryota</taxon>
        <taxon>Sar</taxon>
        <taxon>Alveolata</taxon>
        <taxon>Dinophyceae</taxon>
        <taxon>Suessiales</taxon>
        <taxon>Symbiodiniaceae</taxon>
        <taxon>Durusdinium</taxon>
    </lineage>
</organism>
<feature type="transmembrane region" description="Helical" evidence="6">
    <location>
        <begin position="426"/>
        <end position="448"/>
    </location>
</feature>
<dbReference type="Pfam" id="PF01490">
    <property type="entry name" value="Aa_trans"/>
    <property type="match status" value="1"/>
</dbReference>
<comment type="caution">
    <text evidence="8">The sequence shown here is derived from an EMBL/GenBank/DDBJ whole genome shotgun (WGS) entry which is preliminary data.</text>
</comment>
<proteinExistence type="predicted"/>
<reference evidence="8 9" key="1">
    <citation type="submission" date="2024-02" db="EMBL/GenBank/DDBJ databases">
        <authorList>
            <person name="Chen Y."/>
            <person name="Shah S."/>
            <person name="Dougan E. K."/>
            <person name="Thang M."/>
            <person name="Chan C."/>
        </authorList>
    </citation>
    <scope>NUCLEOTIDE SEQUENCE [LARGE SCALE GENOMIC DNA]</scope>
</reference>
<dbReference type="PANTHER" id="PTHR22950">
    <property type="entry name" value="AMINO ACID TRANSPORTER"/>
    <property type="match status" value="1"/>
</dbReference>
<evidence type="ECO:0000256" key="6">
    <source>
        <dbReference type="SAM" id="Phobius"/>
    </source>
</evidence>
<feature type="transmembrane region" description="Helical" evidence="6">
    <location>
        <begin position="359"/>
        <end position="377"/>
    </location>
</feature>
<gene>
    <name evidence="8" type="ORF">CCMP2556_LOCUS33734</name>
</gene>
<accession>A0ABP0NZ47</accession>
<evidence type="ECO:0000256" key="4">
    <source>
        <dbReference type="ARBA" id="ARBA00023136"/>
    </source>
</evidence>
<feature type="transmembrane region" description="Helical" evidence="6">
    <location>
        <begin position="468"/>
        <end position="488"/>
    </location>
</feature>